<dbReference type="AlphaFoldDB" id="A0AAW1LE08"/>
<proteinExistence type="predicted"/>
<gene>
    <name evidence="1" type="ORF">QE152_g13402</name>
</gene>
<keyword evidence="2" id="KW-1185">Reference proteome</keyword>
<organism evidence="1 2">
    <name type="scientific">Popillia japonica</name>
    <name type="common">Japanese beetle</name>
    <dbReference type="NCBI Taxonomy" id="7064"/>
    <lineage>
        <taxon>Eukaryota</taxon>
        <taxon>Metazoa</taxon>
        <taxon>Ecdysozoa</taxon>
        <taxon>Arthropoda</taxon>
        <taxon>Hexapoda</taxon>
        <taxon>Insecta</taxon>
        <taxon>Pterygota</taxon>
        <taxon>Neoptera</taxon>
        <taxon>Endopterygota</taxon>
        <taxon>Coleoptera</taxon>
        <taxon>Polyphaga</taxon>
        <taxon>Scarabaeiformia</taxon>
        <taxon>Scarabaeidae</taxon>
        <taxon>Rutelinae</taxon>
        <taxon>Popillia</taxon>
    </lineage>
</organism>
<evidence type="ECO:0000313" key="1">
    <source>
        <dbReference type="EMBL" id="KAK9731719.1"/>
    </source>
</evidence>
<reference evidence="1 2" key="1">
    <citation type="journal article" date="2024" name="BMC Genomics">
        <title>De novo assembly and annotation of Popillia japonica's genome with initial clues to its potential as an invasive pest.</title>
        <authorList>
            <person name="Cucini C."/>
            <person name="Boschi S."/>
            <person name="Funari R."/>
            <person name="Cardaioli E."/>
            <person name="Iannotti N."/>
            <person name="Marturano G."/>
            <person name="Paoli F."/>
            <person name="Bruttini M."/>
            <person name="Carapelli A."/>
            <person name="Frati F."/>
            <person name="Nardi F."/>
        </authorList>
    </citation>
    <scope>NUCLEOTIDE SEQUENCE [LARGE SCALE GENOMIC DNA]</scope>
    <source>
        <strain evidence="1">DMR45628</strain>
    </source>
</reference>
<dbReference type="Proteomes" id="UP001458880">
    <property type="component" value="Unassembled WGS sequence"/>
</dbReference>
<evidence type="ECO:0000313" key="2">
    <source>
        <dbReference type="Proteomes" id="UP001458880"/>
    </source>
</evidence>
<sequence length="128" mass="14593">MIEETPTTAALKEETHILYIWPTTCQSTQEERNDSRSELTSINCQEETEAFTRLVRRSNDHDYLHMREVPSLSERRCSSSLCDVRNQTSSISVGEHADQDCQNEDAAPVSAMSVIRPQAYQLENTLTK</sequence>
<dbReference type="EMBL" id="JASPKY010000128">
    <property type="protein sequence ID" value="KAK9731719.1"/>
    <property type="molecule type" value="Genomic_DNA"/>
</dbReference>
<accession>A0AAW1LE08</accession>
<protein>
    <submittedName>
        <fullName evidence="1">Uncharacterized protein</fullName>
    </submittedName>
</protein>
<comment type="caution">
    <text evidence="1">The sequence shown here is derived from an EMBL/GenBank/DDBJ whole genome shotgun (WGS) entry which is preliminary data.</text>
</comment>
<name>A0AAW1LE08_POPJA</name>